<dbReference type="InterPro" id="IPR051675">
    <property type="entry name" value="Endo/Exo/Phosphatase_dom_1"/>
</dbReference>
<dbReference type="EMBL" id="NSKE01000009">
    <property type="protein sequence ID" value="PAU93216.1"/>
    <property type="molecule type" value="Genomic_DNA"/>
</dbReference>
<feature type="signal peptide" evidence="1">
    <location>
        <begin position="1"/>
        <end position="21"/>
    </location>
</feature>
<organism evidence="2 3">
    <name type="scientific">Fodinibius salipaludis</name>
    <dbReference type="NCBI Taxonomy" id="2032627"/>
    <lineage>
        <taxon>Bacteria</taxon>
        <taxon>Pseudomonadati</taxon>
        <taxon>Balneolota</taxon>
        <taxon>Balneolia</taxon>
        <taxon>Balneolales</taxon>
        <taxon>Balneolaceae</taxon>
        <taxon>Fodinibius</taxon>
    </lineage>
</organism>
<dbReference type="PANTHER" id="PTHR21180:SF32">
    <property type="entry name" value="ENDONUCLEASE_EXONUCLEASE_PHOSPHATASE FAMILY DOMAIN-CONTAINING PROTEIN 1"/>
    <property type="match status" value="1"/>
</dbReference>
<evidence type="ECO:0000256" key="1">
    <source>
        <dbReference type="SAM" id="SignalP"/>
    </source>
</evidence>
<dbReference type="InterPro" id="IPR010994">
    <property type="entry name" value="RuvA_2-like"/>
</dbReference>
<dbReference type="Gene3D" id="1.10.150.320">
    <property type="entry name" value="Photosystem II 12 kDa extrinsic protein"/>
    <property type="match status" value="1"/>
</dbReference>
<dbReference type="SUPFAM" id="SSF47781">
    <property type="entry name" value="RuvA domain 2-like"/>
    <property type="match status" value="1"/>
</dbReference>
<reference evidence="2 3" key="1">
    <citation type="submission" date="2017-08" db="EMBL/GenBank/DDBJ databases">
        <title>Aliifodinibius alkalisoli sp. nov., isolated from saline alkaline soil.</title>
        <authorList>
            <person name="Liu D."/>
            <person name="Zhang G."/>
        </authorList>
    </citation>
    <scope>NUCLEOTIDE SEQUENCE [LARGE SCALE GENOMIC DNA]</scope>
    <source>
        <strain evidence="2 3">WN023</strain>
    </source>
</reference>
<dbReference type="RefSeq" id="WP_095607143.1">
    <property type="nucleotide sequence ID" value="NZ_NSKE01000009.1"/>
</dbReference>
<keyword evidence="3" id="KW-1185">Reference proteome</keyword>
<comment type="caution">
    <text evidence="2">The sequence shown here is derived from an EMBL/GenBank/DDBJ whole genome shotgun (WGS) entry which is preliminary data.</text>
</comment>
<evidence type="ECO:0000313" key="3">
    <source>
        <dbReference type="Proteomes" id="UP000218831"/>
    </source>
</evidence>
<gene>
    <name evidence="2" type="ORF">CK503_12385</name>
</gene>
<accession>A0A2A2G624</accession>
<feature type="chain" id="PRO_5012426177" description="Helix-hairpin-helix domain-containing protein" evidence="1">
    <location>
        <begin position="22"/>
        <end position="685"/>
    </location>
</feature>
<keyword evidence="1" id="KW-0732">Signal</keyword>
<evidence type="ECO:0008006" key="4">
    <source>
        <dbReference type="Google" id="ProtNLM"/>
    </source>
</evidence>
<dbReference type="OrthoDB" id="9766750at2"/>
<name>A0A2A2G624_9BACT</name>
<dbReference type="AlphaFoldDB" id="A0A2A2G624"/>
<evidence type="ECO:0000313" key="2">
    <source>
        <dbReference type="EMBL" id="PAU93216.1"/>
    </source>
</evidence>
<dbReference type="Pfam" id="PF12836">
    <property type="entry name" value="HHH_3"/>
    <property type="match status" value="1"/>
</dbReference>
<sequence>MRISRLIILVFLLAMPVTLLAQQQDTTRSEVQDDIEDAIENFDPGDTEFDSEQMTQLLQELAENPININNAGVNALLQVPGLNLKLARGIIEYRSDVKPFETIEELDEVTGIGRVTLEQVRPYVTVGSGLELGRALYTDPRYWTSDGEFQMFSRYQRDLQEGVGYQQPPQEGGYIGSPIKYYQRMEYQSNHLSLNLTQEKDPGEELVGPFQFDHRTWHVALEDNGRLQMLVGGDYSLGFGQGLVLWSGAAFGKGSNVAGAVSRNGRGIKPYTSAQETNYYRGGALTYGGKLQLTGFYSNRKRSASEISPDTTRFPRADGYHRTENEFLQKDNLHQMLYGGHIQLEMPFGIIGATGYQTTFDRYIAASNRTYAQHDFEGKSNYAYGVDYTFLAGPAVVFGEIAQSENGGYGLITGVESGIGEDTDITLAYRKYQKEFQSILGNGFGEVSGQPKNEEGIYLGMSHIIGEKVTLSAYIDQFRFPGARFGTNQPTQGFDWLIKAEIDFTGNLNFYVQLRSEIEDDEYEVLDSFGRIQRRLGDAQRSSFRANLEYWVNRNVRLRTRGEVIRSRQAGEELELGYLLYQDLRLQINDEFSLDTRLSMFDTESFATRVYQFENDLLYVFSSQSFFDQGQRMYVLLNYDPFDFLELWAKFGITVYEDTQVIGSGLNQIEGDQRSEIGIQARVRF</sequence>
<dbReference type="Proteomes" id="UP000218831">
    <property type="component" value="Unassembled WGS sequence"/>
</dbReference>
<proteinExistence type="predicted"/>
<protein>
    <recommendedName>
        <fullName evidence="4">Helix-hairpin-helix domain-containing protein</fullName>
    </recommendedName>
</protein>
<dbReference type="PANTHER" id="PTHR21180">
    <property type="entry name" value="ENDONUCLEASE/EXONUCLEASE/PHOSPHATASE FAMILY DOMAIN-CONTAINING PROTEIN 1"/>
    <property type="match status" value="1"/>
</dbReference>